<dbReference type="AlphaFoldDB" id="A0A2G2Z373"/>
<dbReference type="PANTHER" id="PTHR46266">
    <property type="entry name" value="TRANSCRIPTION FACTOR TT8"/>
    <property type="match status" value="1"/>
</dbReference>
<gene>
    <name evidence="1" type="ORF">T459_19989</name>
</gene>
<dbReference type="Proteomes" id="UP000222542">
    <property type="component" value="Unassembled WGS sequence"/>
</dbReference>
<proteinExistence type="predicted"/>
<evidence type="ECO:0000313" key="1">
    <source>
        <dbReference type="EMBL" id="PHT76467.1"/>
    </source>
</evidence>
<evidence type="ECO:0000313" key="2">
    <source>
        <dbReference type="Proteomes" id="UP000222542"/>
    </source>
</evidence>
<comment type="caution">
    <text evidence="1">The sequence shown here is derived from an EMBL/GenBank/DDBJ whole genome shotgun (WGS) entry which is preliminary data.</text>
</comment>
<protein>
    <submittedName>
        <fullName evidence="1">Uncharacterized protein</fullName>
    </submittedName>
</protein>
<sequence length="102" mass="11591">MGSPCGNCLLQKCKDTVLKYGILSSRVLQWSNGYYNGDIKTRKTVQMEKINEDHLGWQRTELLRELYSSPLTGESEEELQPQAKRPSVALCPEDLIDIDGIF</sequence>
<organism evidence="1 2">
    <name type="scientific">Capsicum annuum</name>
    <name type="common">Capsicum pepper</name>
    <dbReference type="NCBI Taxonomy" id="4072"/>
    <lineage>
        <taxon>Eukaryota</taxon>
        <taxon>Viridiplantae</taxon>
        <taxon>Streptophyta</taxon>
        <taxon>Embryophyta</taxon>
        <taxon>Tracheophyta</taxon>
        <taxon>Spermatophyta</taxon>
        <taxon>Magnoliopsida</taxon>
        <taxon>eudicotyledons</taxon>
        <taxon>Gunneridae</taxon>
        <taxon>Pentapetalae</taxon>
        <taxon>asterids</taxon>
        <taxon>lamiids</taxon>
        <taxon>Solanales</taxon>
        <taxon>Solanaceae</taxon>
        <taxon>Solanoideae</taxon>
        <taxon>Capsiceae</taxon>
        <taxon>Capsicum</taxon>
    </lineage>
</organism>
<reference evidence="1 2" key="1">
    <citation type="journal article" date="2014" name="Nat. Genet.">
        <title>Genome sequence of the hot pepper provides insights into the evolution of pungency in Capsicum species.</title>
        <authorList>
            <person name="Kim S."/>
            <person name="Park M."/>
            <person name="Yeom S.I."/>
            <person name="Kim Y.M."/>
            <person name="Lee J.M."/>
            <person name="Lee H.A."/>
            <person name="Seo E."/>
            <person name="Choi J."/>
            <person name="Cheong K."/>
            <person name="Kim K.T."/>
            <person name="Jung K."/>
            <person name="Lee G.W."/>
            <person name="Oh S.K."/>
            <person name="Bae C."/>
            <person name="Kim S.B."/>
            <person name="Lee H.Y."/>
            <person name="Kim S.Y."/>
            <person name="Kim M.S."/>
            <person name="Kang B.C."/>
            <person name="Jo Y.D."/>
            <person name="Yang H.B."/>
            <person name="Jeong H.J."/>
            <person name="Kang W.H."/>
            <person name="Kwon J.K."/>
            <person name="Shin C."/>
            <person name="Lim J.Y."/>
            <person name="Park J.H."/>
            <person name="Huh J.H."/>
            <person name="Kim J.S."/>
            <person name="Kim B.D."/>
            <person name="Cohen O."/>
            <person name="Paran I."/>
            <person name="Suh M.C."/>
            <person name="Lee S.B."/>
            <person name="Kim Y.K."/>
            <person name="Shin Y."/>
            <person name="Noh S.J."/>
            <person name="Park J."/>
            <person name="Seo Y.S."/>
            <person name="Kwon S.Y."/>
            <person name="Kim H.A."/>
            <person name="Park J.M."/>
            <person name="Kim H.J."/>
            <person name="Choi S.B."/>
            <person name="Bosland P.W."/>
            <person name="Reeves G."/>
            <person name="Jo S.H."/>
            <person name="Lee B.W."/>
            <person name="Cho H.T."/>
            <person name="Choi H.S."/>
            <person name="Lee M.S."/>
            <person name="Yu Y."/>
            <person name="Do Choi Y."/>
            <person name="Park B.S."/>
            <person name="van Deynze A."/>
            <person name="Ashrafi H."/>
            <person name="Hill T."/>
            <person name="Kim W.T."/>
            <person name="Pai H.S."/>
            <person name="Ahn H.K."/>
            <person name="Yeam I."/>
            <person name="Giovannoni J.J."/>
            <person name="Rose J.K."/>
            <person name="Sorensen I."/>
            <person name="Lee S.J."/>
            <person name="Kim R.W."/>
            <person name="Choi I.Y."/>
            <person name="Choi B.S."/>
            <person name="Lim J.S."/>
            <person name="Lee Y.H."/>
            <person name="Choi D."/>
        </authorList>
    </citation>
    <scope>NUCLEOTIDE SEQUENCE [LARGE SCALE GENOMIC DNA]</scope>
    <source>
        <strain evidence="2">cv. CM334</strain>
    </source>
</reference>
<dbReference type="EMBL" id="AYRZ02000007">
    <property type="protein sequence ID" value="PHT76467.1"/>
    <property type="molecule type" value="Genomic_DNA"/>
</dbReference>
<dbReference type="PANTHER" id="PTHR46266:SF3">
    <property type="entry name" value="TRANSCRIPTION FACTOR EGL1"/>
    <property type="match status" value="1"/>
</dbReference>
<accession>A0A2G2Z373</accession>
<keyword evidence="2" id="KW-1185">Reference proteome</keyword>
<name>A0A2G2Z373_CAPAN</name>
<dbReference type="Gramene" id="PHT76467">
    <property type="protein sequence ID" value="PHT76467"/>
    <property type="gene ID" value="T459_19989"/>
</dbReference>
<reference evidence="1 2" key="2">
    <citation type="journal article" date="2017" name="Genome Biol.">
        <title>New reference genome sequences of hot pepper reveal the massive evolution of plant disease-resistance genes by retroduplication.</title>
        <authorList>
            <person name="Kim S."/>
            <person name="Park J."/>
            <person name="Yeom S.I."/>
            <person name="Kim Y.M."/>
            <person name="Seo E."/>
            <person name="Kim K.T."/>
            <person name="Kim M.S."/>
            <person name="Lee J.M."/>
            <person name="Cheong K."/>
            <person name="Shin H.S."/>
            <person name="Kim S.B."/>
            <person name="Han K."/>
            <person name="Lee J."/>
            <person name="Park M."/>
            <person name="Lee H.A."/>
            <person name="Lee H.Y."/>
            <person name="Lee Y."/>
            <person name="Oh S."/>
            <person name="Lee J.H."/>
            <person name="Choi E."/>
            <person name="Choi E."/>
            <person name="Lee S.E."/>
            <person name="Jeon J."/>
            <person name="Kim H."/>
            <person name="Choi G."/>
            <person name="Song H."/>
            <person name="Lee J."/>
            <person name="Lee S.C."/>
            <person name="Kwon J.K."/>
            <person name="Lee H.Y."/>
            <person name="Koo N."/>
            <person name="Hong Y."/>
            <person name="Kim R.W."/>
            <person name="Kang W.H."/>
            <person name="Huh J.H."/>
            <person name="Kang B.C."/>
            <person name="Yang T.J."/>
            <person name="Lee Y.H."/>
            <person name="Bennetzen J.L."/>
            <person name="Choi D."/>
        </authorList>
    </citation>
    <scope>NUCLEOTIDE SEQUENCE [LARGE SCALE GENOMIC DNA]</scope>
    <source>
        <strain evidence="2">cv. CM334</strain>
    </source>
</reference>
<dbReference type="STRING" id="4072.A0A2G2Z373"/>